<gene>
    <name evidence="1" type="ORF">PIB30_020347</name>
</gene>
<organism evidence="1 2">
    <name type="scientific">Stylosanthes scabra</name>
    <dbReference type="NCBI Taxonomy" id="79078"/>
    <lineage>
        <taxon>Eukaryota</taxon>
        <taxon>Viridiplantae</taxon>
        <taxon>Streptophyta</taxon>
        <taxon>Embryophyta</taxon>
        <taxon>Tracheophyta</taxon>
        <taxon>Spermatophyta</taxon>
        <taxon>Magnoliopsida</taxon>
        <taxon>eudicotyledons</taxon>
        <taxon>Gunneridae</taxon>
        <taxon>Pentapetalae</taxon>
        <taxon>rosids</taxon>
        <taxon>fabids</taxon>
        <taxon>Fabales</taxon>
        <taxon>Fabaceae</taxon>
        <taxon>Papilionoideae</taxon>
        <taxon>50 kb inversion clade</taxon>
        <taxon>dalbergioids sensu lato</taxon>
        <taxon>Dalbergieae</taxon>
        <taxon>Pterocarpus clade</taxon>
        <taxon>Stylosanthes</taxon>
    </lineage>
</organism>
<proteinExistence type="predicted"/>
<accession>A0ABU6Z6U5</accession>
<evidence type="ECO:0000313" key="1">
    <source>
        <dbReference type="EMBL" id="MED6217716.1"/>
    </source>
</evidence>
<reference evidence="1 2" key="1">
    <citation type="journal article" date="2023" name="Plants (Basel)">
        <title>Bridging the Gap: Combining Genomics and Transcriptomics Approaches to Understand Stylosanthes scabra, an Orphan Legume from the Brazilian Caatinga.</title>
        <authorList>
            <person name="Ferreira-Neto J.R.C."/>
            <person name="da Silva M.D."/>
            <person name="Binneck E."/>
            <person name="de Melo N.F."/>
            <person name="da Silva R.H."/>
            <person name="de Melo A.L.T.M."/>
            <person name="Pandolfi V."/>
            <person name="Bustamante F.O."/>
            <person name="Brasileiro-Vidal A.C."/>
            <person name="Benko-Iseppon A.M."/>
        </authorList>
    </citation>
    <scope>NUCLEOTIDE SEQUENCE [LARGE SCALE GENOMIC DNA]</scope>
    <source>
        <tissue evidence="1">Leaves</tissue>
    </source>
</reference>
<name>A0ABU6Z6U5_9FABA</name>
<protein>
    <submittedName>
        <fullName evidence="1">Uncharacterized protein</fullName>
    </submittedName>
</protein>
<dbReference type="EMBL" id="JASCZI010271925">
    <property type="protein sequence ID" value="MED6217716.1"/>
    <property type="molecule type" value="Genomic_DNA"/>
</dbReference>
<dbReference type="Proteomes" id="UP001341840">
    <property type="component" value="Unassembled WGS sequence"/>
</dbReference>
<evidence type="ECO:0000313" key="2">
    <source>
        <dbReference type="Proteomes" id="UP001341840"/>
    </source>
</evidence>
<comment type="caution">
    <text evidence="1">The sequence shown here is derived from an EMBL/GenBank/DDBJ whole genome shotgun (WGS) entry which is preliminary data.</text>
</comment>
<keyword evidence="2" id="KW-1185">Reference proteome</keyword>
<sequence length="207" mass="22778">MNATRVEGSRESECLKRNAVVRGKVLKTGSDRPVQQVGPQTGDLHGSIQLQKLEISKSSENRRTGQLDWTGTRPVFEKTSILGLKNLKKKYQDWGASNFPLSYLSQFPIPKSQDSNPSLASTSQLSIPVSQSTRVQCRRRCRCRSPSCSSTPSPLNYHAFVPDSNVDAASTPILPCLWFSKSPTLTPLNLQSTTVSVLQRLVAVTGF</sequence>